<organism evidence="2 3">
    <name type="scientific">Dyadobacter chenwenxiniae</name>
    <dbReference type="NCBI Taxonomy" id="2906456"/>
    <lineage>
        <taxon>Bacteria</taxon>
        <taxon>Pseudomonadati</taxon>
        <taxon>Bacteroidota</taxon>
        <taxon>Cytophagia</taxon>
        <taxon>Cytophagales</taxon>
        <taxon>Spirosomataceae</taxon>
        <taxon>Dyadobacter</taxon>
    </lineage>
</organism>
<reference evidence="2" key="1">
    <citation type="submission" date="2021-12" db="EMBL/GenBank/DDBJ databases">
        <title>Novel species in genus Dyadobacter.</title>
        <authorList>
            <person name="Ma C."/>
        </authorList>
    </citation>
    <scope>NUCLEOTIDE SEQUENCE</scope>
    <source>
        <strain evidence="2">LJ419</strain>
    </source>
</reference>
<dbReference type="PROSITE" id="PS51257">
    <property type="entry name" value="PROKAR_LIPOPROTEIN"/>
    <property type="match status" value="1"/>
</dbReference>
<evidence type="ECO:0000256" key="1">
    <source>
        <dbReference type="SAM" id="MobiDB-lite"/>
    </source>
</evidence>
<name>A0A9X1TEK0_9BACT</name>
<keyword evidence="3" id="KW-1185">Reference proteome</keyword>
<dbReference type="Proteomes" id="UP001139000">
    <property type="component" value="Unassembled WGS sequence"/>
</dbReference>
<evidence type="ECO:0000313" key="2">
    <source>
        <dbReference type="EMBL" id="MCF0063266.1"/>
    </source>
</evidence>
<sequence length="75" mass="7967">MKIAFSIILSVLGLLIQGCTSNSSDKAQTDTGQAVDSAVVGKDTTSVDVRRDIDLSDDQKQVLPGRDTTNSDEPK</sequence>
<feature type="region of interest" description="Disordered" evidence="1">
    <location>
        <begin position="50"/>
        <end position="75"/>
    </location>
</feature>
<dbReference type="EMBL" id="JAJTTC010000004">
    <property type="protein sequence ID" value="MCF0063266.1"/>
    <property type="molecule type" value="Genomic_DNA"/>
</dbReference>
<comment type="caution">
    <text evidence="2">The sequence shown here is derived from an EMBL/GenBank/DDBJ whole genome shotgun (WGS) entry which is preliminary data.</text>
</comment>
<feature type="compositionally biased region" description="Basic and acidic residues" evidence="1">
    <location>
        <begin position="50"/>
        <end position="60"/>
    </location>
</feature>
<dbReference type="AlphaFoldDB" id="A0A9X1TEK0"/>
<proteinExistence type="predicted"/>
<evidence type="ECO:0000313" key="3">
    <source>
        <dbReference type="Proteomes" id="UP001139000"/>
    </source>
</evidence>
<protein>
    <submittedName>
        <fullName evidence="2">Uncharacterized protein</fullName>
    </submittedName>
</protein>
<dbReference type="RefSeq" id="WP_234607356.1">
    <property type="nucleotide sequence ID" value="NZ_CP094997.1"/>
</dbReference>
<gene>
    <name evidence="2" type="ORF">LXM26_17285</name>
</gene>
<accession>A0A9X1TEK0</accession>